<dbReference type="InParanoid" id="A0A0L0H5G0"/>
<keyword evidence="5 14" id="KW-0597">Phosphoprotein</keyword>
<dbReference type="OMA" id="ICWISAI"/>
<dbReference type="SUPFAM" id="SSF55874">
    <property type="entry name" value="ATPase domain of HSP90 chaperone/DNA topoisomerase II/histidine kinase"/>
    <property type="match status" value="1"/>
</dbReference>
<feature type="domain" description="Response regulatory" evidence="17">
    <location>
        <begin position="1230"/>
        <end position="1368"/>
    </location>
</feature>
<dbReference type="NCBIfam" id="TIGR00229">
    <property type="entry name" value="sensory_box"/>
    <property type="match status" value="1"/>
</dbReference>
<evidence type="ECO:0000256" key="1">
    <source>
        <dbReference type="ARBA" id="ARBA00000085"/>
    </source>
</evidence>
<dbReference type="PROSITE" id="PS50112">
    <property type="entry name" value="PAS"/>
    <property type="match status" value="1"/>
</dbReference>
<dbReference type="SMART" id="SM00086">
    <property type="entry name" value="PAC"/>
    <property type="match status" value="3"/>
</dbReference>
<evidence type="ECO:0000256" key="12">
    <source>
        <dbReference type="ARBA" id="ARBA00023012"/>
    </source>
</evidence>
<dbReference type="InterPro" id="IPR011006">
    <property type="entry name" value="CheY-like_superfamily"/>
</dbReference>
<keyword evidence="13" id="KW-0472">Membrane</keyword>
<keyword evidence="21" id="KW-1185">Reference proteome</keyword>
<dbReference type="CDD" id="cd16922">
    <property type="entry name" value="HATPase_EvgS-ArcB-TorS-like"/>
    <property type="match status" value="1"/>
</dbReference>
<feature type="modified residue" description="4-aspartylphosphate" evidence="14">
    <location>
        <position position="1300"/>
    </location>
</feature>
<comment type="catalytic activity">
    <reaction evidence="1">
        <text>ATP + protein L-histidine = ADP + protein N-phospho-L-histidine.</text>
        <dbReference type="EC" id="2.7.13.3"/>
    </reaction>
</comment>
<dbReference type="Pfam" id="PF00512">
    <property type="entry name" value="HisKA"/>
    <property type="match status" value="1"/>
</dbReference>
<evidence type="ECO:0000259" key="18">
    <source>
        <dbReference type="PROSITE" id="PS50112"/>
    </source>
</evidence>
<keyword evidence="7" id="KW-0812">Transmembrane</keyword>
<evidence type="ECO:0000256" key="7">
    <source>
        <dbReference type="ARBA" id="ARBA00022692"/>
    </source>
</evidence>
<dbReference type="EMBL" id="KQ257470">
    <property type="protein sequence ID" value="KNC96204.1"/>
    <property type="molecule type" value="Genomic_DNA"/>
</dbReference>
<dbReference type="InterPro" id="IPR000700">
    <property type="entry name" value="PAS-assoc_C"/>
</dbReference>
<reference evidence="20 21" key="1">
    <citation type="submission" date="2009-08" db="EMBL/GenBank/DDBJ databases">
        <title>The Genome Sequence of Spizellomyces punctatus strain DAOM BR117.</title>
        <authorList>
            <consortium name="The Broad Institute Genome Sequencing Platform"/>
            <person name="Russ C."/>
            <person name="Cuomo C."/>
            <person name="Shea T."/>
            <person name="Young S.K."/>
            <person name="Zeng Q."/>
            <person name="Koehrsen M."/>
            <person name="Haas B."/>
            <person name="Borodovsky M."/>
            <person name="Guigo R."/>
            <person name="Alvarado L."/>
            <person name="Berlin A."/>
            <person name="Bochicchio J."/>
            <person name="Borenstein D."/>
            <person name="Chapman S."/>
            <person name="Chen Z."/>
            <person name="Engels R."/>
            <person name="Freedman E."/>
            <person name="Gellesch M."/>
            <person name="Goldberg J."/>
            <person name="Griggs A."/>
            <person name="Gujja S."/>
            <person name="Heiman D."/>
            <person name="Hepburn T."/>
            <person name="Howarth C."/>
            <person name="Jen D."/>
            <person name="Larson L."/>
            <person name="Lewis B."/>
            <person name="Mehta T."/>
            <person name="Park D."/>
            <person name="Pearson M."/>
            <person name="Roberts A."/>
            <person name="Saif S."/>
            <person name="Shenoy N."/>
            <person name="Sisk P."/>
            <person name="Stolte C."/>
            <person name="Sykes S."/>
            <person name="Thomson T."/>
            <person name="Walk T."/>
            <person name="White J."/>
            <person name="Yandava C."/>
            <person name="Burger G."/>
            <person name="Gray M.W."/>
            <person name="Holland P.W.H."/>
            <person name="King N."/>
            <person name="Lang F.B.F."/>
            <person name="Roger A.J."/>
            <person name="Ruiz-Trillo I."/>
            <person name="Lander E."/>
            <person name="Nusbaum C."/>
        </authorList>
    </citation>
    <scope>NUCLEOTIDE SEQUENCE [LARGE SCALE GENOMIC DNA]</scope>
    <source>
        <strain evidence="20 21">DAOM BR117</strain>
    </source>
</reference>
<dbReference type="SUPFAM" id="SSF55785">
    <property type="entry name" value="PYP-like sensor domain (PAS domain)"/>
    <property type="match status" value="4"/>
</dbReference>
<dbReference type="Gene3D" id="3.40.50.2300">
    <property type="match status" value="1"/>
</dbReference>
<evidence type="ECO:0000313" key="21">
    <source>
        <dbReference type="Proteomes" id="UP000053201"/>
    </source>
</evidence>
<dbReference type="InterPro" id="IPR035965">
    <property type="entry name" value="PAS-like_dom_sf"/>
</dbReference>
<evidence type="ECO:0000256" key="9">
    <source>
        <dbReference type="ARBA" id="ARBA00022777"/>
    </source>
</evidence>
<dbReference type="PRINTS" id="PR00344">
    <property type="entry name" value="BCTRLSENSOR"/>
</dbReference>
<evidence type="ECO:0000256" key="2">
    <source>
        <dbReference type="ARBA" id="ARBA00004651"/>
    </source>
</evidence>
<dbReference type="InterPro" id="IPR001789">
    <property type="entry name" value="Sig_transdc_resp-reg_receiver"/>
</dbReference>
<dbReference type="InterPro" id="IPR000014">
    <property type="entry name" value="PAS"/>
</dbReference>
<dbReference type="CDD" id="cd00130">
    <property type="entry name" value="PAS"/>
    <property type="match status" value="1"/>
</dbReference>
<accession>A0A0L0H5G0</accession>
<dbReference type="eggNOG" id="KOG0519">
    <property type="taxonomic scope" value="Eukaryota"/>
</dbReference>
<evidence type="ECO:0000259" key="16">
    <source>
        <dbReference type="PROSITE" id="PS50109"/>
    </source>
</evidence>
<dbReference type="SUPFAM" id="SSF47384">
    <property type="entry name" value="Homodimeric domain of signal transducing histidine kinase"/>
    <property type="match status" value="1"/>
</dbReference>
<dbReference type="Gene3D" id="3.30.450.20">
    <property type="entry name" value="PAS domain"/>
    <property type="match status" value="4"/>
</dbReference>
<evidence type="ECO:0000259" key="17">
    <source>
        <dbReference type="PROSITE" id="PS50110"/>
    </source>
</evidence>
<evidence type="ECO:0000256" key="4">
    <source>
        <dbReference type="ARBA" id="ARBA00022475"/>
    </source>
</evidence>
<dbReference type="RefSeq" id="XP_016604244.1">
    <property type="nucleotide sequence ID" value="XM_016756516.1"/>
</dbReference>
<sequence length="1380" mass="152331">MSPILPDPIARLLTAHSRVLTSVVRPSVDEPCALFVKEAIAICNALSGYVSVSIGTKWEPKSVVSRDDMPVNIFWEGSEHEEALEDMWIKGKPSVSHPDTTSRSRTSLHDFLRHQDHVKSDWIILSIPLQSDDSPKPSEPRAILHLNIYPHALPSLLTLTNLCSLGATLFALQSCIDALTAQVRRNNVVQKLVLDNVEEAVAIQLYPDNLNAVKQPDSAIPLQLNSAGNVFFNGNRDLYLVSPHEEATHGPESPFARAASLPPDNNIQKGLHISVSPRPEPNQARLRLSQQQFTAIATVIALFDDDGTRFGGIVITQDDRERKREAERLEESGRQLRTICEAMPQLVWTTAPDGSHEYFNTMWVEYTGYSIEESCGEGWKHVLHPDDYERVGLTWAGCLATGNPYQVEYRFKRASDGMYRWFLGRALPLRDDNGEITKWLGTSTDIHDHREALLEIQQARSKLHRIMTHTSLYLWCVDEIGIITLAQGKFPRTPREVVGKSVFEVFKDVPTMCESVSKILEGRETHVLDECYVEGAWYRTQYTQVMEEGPAKKKGIACVSFDVTARKMAEMALLESEIRAKHLFQSNIIGAIIFSTDSTFPSTHIECNDAWLHLLGLDREAYESALAEERQFHGASENHETLIKAARACLRNCERELIKPDGTRVPVLLGGASIPHQENLYVAFAIDLTDQKRIQNKAHETSQQLRRVVCSLPASALIYAVSLDTHQITVAEGQPLSPLFCQPDQMVSTRYEQAIKDPEVIACIQLALSGGSTRQVIKRGDMWIETAYGPLRDANGSVTGMVALATDVTERRRMYEELQKSIVEKGELMAAEAAAKEASRLKSEFLANMSHEIRTPINGIVGMTDLLLDTRLTEEQRDCAANIQRSADALLVVIQDILDFSKVEAGKLELEDTPFSLPQLLSDTAQMVAYNAQRKGVTFTREPIVVVCNDGKRLQGCDDAIPIVRGAPGRIRQVLANLLSNAVKFTSAGTVTMRVEIREVEEGRGESNEQMAAGDEETKCPNARPSTMGTCSPPTPLYLSVPSITSNGTACTAHVPPLTHATSAIHYPHIHLSVQVLDTGVGISDATRSRLFVPFQQGDSSTARRFGGTGLGLVISKKLVELMGGEIGIEGRKDGQNGSCAWFSLPLRIWDGDTGDAIVSSVPVDTRDSRHGSESRASQIDLTLDRTLSNTTLQSTGLDVPYDTTVSSTSSLTSPNATVPSTPKVRRPMRILVAEDNDLNCRIVLRMLTKLGHKTDAVANGAQAVTAIMDAFHPPPPDPTQESKNETPETETQYDLILMDCQMPEVDGYEASKRVRKLQPPARDVPIVALTANAIKGDREKCLQAGMDDYLTKPFKQADLERVVQKWVGKKSVLGGFANG</sequence>
<keyword evidence="11" id="KW-1133">Transmembrane helix</keyword>
<evidence type="ECO:0000256" key="5">
    <source>
        <dbReference type="ARBA" id="ARBA00022553"/>
    </source>
</evidence>
<evidence type="ECO:0000256" key="13">
    <source>
        <dbReference type="ARBA" id="ARBA00023136"/>
    </source>
</evidence>
<dbReference type="OrthoDB" id="10266508at2759"/>
<keyword evidence="6" id="KW-0808">Transferase</keyword>
<dbReference type="Pfam" id="PF00072">
    <property type="entry name" value="Response_reg"/>
    <property type="match status" value="1"/>
</dbReference>
<keyword evidence="8" id="KW-0547">Nucleotide-binding</keyword>
<proteinExistence type="predicted"/>
<feature type="domain" description="PAC" evidence="19">
    <location>
        <begin position="766"/>
        <end position="820"/>
    </location>
</feature>
<dbReference type="CDD" id="cd17546">
    <property type="entry name" value="REC_hyHK_CKI1_RcsC-like"/>
    <property type="match status" value="1"/>
</dbReference>
<evidence type="ECO:0000313" key="20">
    <source>
        <dbReference type="EMBL" id="KNC96204.1"/>
    </source>
</evidence>
<keyword evidence="10" id="KW-0067">ATP-binding</keyword>
<dbReference type="PROSITE" id="PS50113">
    <property type="entry name" value="PAC"/>
    <property type="match status" value="2"/>
</dbReference>
<dbReference type="GO" id="GO:0000155">
    <property type="term" value="F:phosphorelay sensor kinase activity"/>
    <property type="evidence" value="ECO:0007669"/>
    <property type="project" value="InterPro"/>
</dbReference>
<dbReference type="GO" id="GO:0005886">
    <property type="term" value="C:plasma membrane"/>
    <property type="evidence" value="ECO:0007669"/>
    <property type="project" value="UniProtKB-SubCell"/>
</dbReference>
<feature type="domain" description="PAC" evidence="19">
    <location>
        <begin position="405"/>
        <end position="458"/>
    </location>
</feature>
<dbReference type="Proteomes" id="UP000053201">
    <property type="component" value="Unassembled WGS sequence"/>
</dbReference>
<dbReference type="SMART" id="SM00091">
    <property type="entry name" value="PAS"/>
    <property type="match status" value="1"/>
</dbReference>
<dbReference type="FunFam" id="1.10.287.130:FF:000003">
    <property type="entry name" value="Histidine kinase"/>
    <property type="match status" value="1"/>
</dbReference>
<dbReference type="SUPFAM" id="SSF52172">
    <property type="entry name" value="CheY-like"/>
    <property type="match status" value="1"/>
</dbReference>
<dbReference type="CDD" id="cd00082">
    <property type="entry name" value="HisKA"/>
    <property type="match status" value="1"/>
</dbReference>
<feature type="domain" description="PAS" evidence="18">
    <location>
        <begin position="332"/>
        <end position="391"/>
    </location>
</feature>
<dbReference type="InterPro" id="IPR036890">
    <property type="entry name" value="HATPase_C_sf"/>
</dbReference>
<feature type="region of interest" description="Disordered" evidence="15">
    <location>
        <begin position="1001"/>
        <end position="1031"/>
    </location>
</feature>
<evidence type="ECO:0000256" key="6">
    <source>
        <dbReference type="ARBA" id="ARBA00022679"/>
    </source>
</evidence>
<dbReference type="Gene3D" id="3.30.565.10">
    <property type="entry name" value="Histidine kinase-like ATPase, C-terminal domain"/>
    <property type="match status" value="1"/>
</dbReference>
<dbReference type="SMART" id="SM00448">
    <property type="entry name" value="REC"/>
    <property type="match status" value="1"/>
</dbReference>
<dbReference type="InterPro" id="IPR036097">
    <property type="entry name" value="HisK_dim/P_sf"/>
</dbReference>
<dbReference type="InterPro" id="IPR001610">
    <property type="entry name" value="PAC"/>
</dbReference>
<dbReference type="GeneID" id="27691526"/>
<dbReference type="PANTHER" id="PTHR45339:SF1">
    <property type="entry name" value="HYBRID SIGNAL TRANSDUCTION HISTIDINE KINASE J"/>
    <property type="match status" value="1"/>
</dbReference>
<evidence type="ECO:0000256" key="15">
    <source>
        <dbReference type="SAM" id="MobiDB-lite"/>
    </source>
</evidence>
<dbReference type="Pfam" id="PF08447">
    <property type="entry name" value="PAS_3"/>
    <property type="match status" value="1"/>
</dbReference>
<feature type="domain" description="Histidine kinase" evidence="16">
    <location>
        <begin position="848"/>
        <end position="1149"/>
    </location>
</feature>
<evidence type="ECO:0000256" key="10">
    <source>
        <dbReference type="ARBA" id="ARBA00022840"/>
    </source>
</evidence>
<dbReference type="SMART" id="SM00387">
    <property type="entry name" value="HATPase_c"/>
    <property type="match status" value="1"/>
</dbReference>
<dbReference type="GO" id="GO:0005524">
    <property type="term" value="F:ATP binding"/>
    <property type="evidence" value="ECO:0007669"/>
    <property type="project" value="UniProtKB-KW"/>
</dbReference>
<protein>
    <recommendedName>
        <fullName evidence="3">histidine kinase</fullName>
        <ecNumber evidence="3">2.7.13.3</ecNumber>
    </recommendedName>
</protein>
<keyword evidence="9" id="KW-0418">Kinase</keyword>
<evidence type="ECO:0000256" key="11">
    <source>
        <dbReference type="ARBA" id="ARBA00022989"/>
    </source>
</evidence>
<dbReference type="PANTHER" id="PTHR45339">
    <property type="entry name" value="HYBRID SIGNAL TRANSDUCTION HISTIDINE KINASE J"/>
    <property type="match status" value="1"/>
</dbReference>
<gene>
    <name evidence="20" type="ORF">SPPG_08357</name>
</gene>
<dbReference type="SMART" id="SM00388">
    <property type="entry name" value="HisKA"/>
    <property type="match status" value="1"/>
</dbReference>
<keyword evidence="4" id="KW-1003">Cell membrane</keyword>
<evidence type="ECO:0000256" key="14">
    <source>
        <dbReference type="PROSITE-ProRule" id="PRU00169"/>
    </source>
</evidence>
<dbReference type="PROSITE" id="PS50110">
    <property type="entry name" value="RESPONSE_REGULATORY"/>
    <property type="match status" value="1"/>
</dbReference>
<evidence type="ECO:0000259" key="19">
    <source>
        <dbReference type="PROSITE" id="PS50113"/>
    </source>
</evidence>
<evidence type="ECO:0000256" key="8">
    <source>
        <dbReference type="ARBA" id="ARBA00022741"/>
    </source>
</evidence>
<comment type="subcellular location">
    <subcellularLocation>
        <location evidence="2">Cell membrane</location>
        <topology evidence="2">Multi-pass membrane protein</topology>
    </subcellularLocation>
</comment>
<dbReference type="InterPro" id="IPR013655">
    <property type="entry name" value="PAS_fold_3"/>
</dbReference>
<dbReference type="Gene3D" id="1.10.287.130">
    <property type="match status" value="1"/>
</dbReference>
<dbReference type="PROSITE" id="PS50109">
    <property type="entry name" value="HIS_KIN"/>
    <property type="match status" value="1"/>
</dbReference>
<dbReference type="InterPro" id="IPR003594">
    <property type="entry name" value="HATPase_dom"/>
</dbReference>
<name>A0A0L0H5G0_SPIPD</name>
<keyword evidence="12" id="KW-0902">Two-component regulatory system</keyword>
<dbReference type="FunFam" id="3.30.450.20:FF:000099">
    <property type="entry name" value="Sensory box sensor histidine kinase"/>
    <property type="match status" value="1"/>
</dbReference>
<dbReference type="VEuPathDB" id="FungiDB:SPPG_08357"/>
<dbReference type="Pfam" id="PF13426">
    <property type="entry name" value="PAS_9"/>
    <property type="match status" value="1"/>
</dbReference>
<evidence type="ECO:0000256" key="3">
    <source>
        <dbReference type="ARBA" id="ARBA00012438"/>
    </source>
</evidence>
<dbReference type="EC" id="2.7.13.3" evidence="3"/>
<dbReference type="Pfam" id="PF02518">
    <property type="entry name" value="HATPase_c"/>
    <property type="match status" value="1"/>
</dbReference>
<organism evidence="20 21">
    <name type="scientific">Spizellomyces punctatus (strain DAOM BR117)</name>
    <dbReference type="NCBI Taxonomy" id="645134"/>
    <lineage>
        <taxon>Eukaryota</taxon>
        <taxon>Fungi</taxon>
        <taxon>Fungi incertae sedis</taxon>
        <taxon>Chytridiomycota</taxon>
        <taxon>Chytridiomycota incertae sedis</taxon>
        <taxon>Chytridiomycetes</taxon>
        <taxon>Spizellomycetales</taxon>
        <taxon>Spizellomycetaceae</taxon>
        <taxon>Spizellomyces</taxon>
    </lineage>
</organism>
<dbReference type="STRING" id="645134.A0A0L0H5G0"/>
<dbReference type="InterPro" id="IPR005467">
    <property type="entry name" value="His_kinase_dom"/>
</dbReference>
<dbReference type="InterPro" id="IPR003661">
    <property type="entry name" value="HisK_dim/P_dom"/>
</dbReference>
<dbReference type="InterPro" id="IPR004358">
    <property type="entry name" value="Sig_transdc_His_kin-like_C"/>
</dbReference>